<proteinExistence type="predicted"/>
<evidence type="ECO:0000313" key="1">
    <source>
        <dbReference type="EMBL" id="KOY32179.1"/>
    </source>
</evidence>
<evidence type="ECO:0000313" key="2">
    <source>
        <dbReference type="Proteomes" id="UP000037697"/>
    </source>
</evidence>
<comment type="caution">
    <text evidence="1">The sequence shown here is derived from an EMBL/GenBank/DDBJ whole genome shotgun (WGS) entry which is preliminary data.</text>
</comment>
<sequence>MKLNNIELLTRELAQHIEATWIVQIEFPEQNGNKGPDGDLLWPEVLLCKSEKDAIDLAHFLNKASHEDFERFMASEASVPIVIPNRSEHHVVISCRNIEAYRYAYLIEPSIESISQAEILMEVFQYED</sequence>
<accession>A0AAW3IUN3</accession>
<dbReference type="AlphaFoldDB" id="A0AAW3IUN3"/>
<organism evidence="1 2">
    <name type="scientific">Vibrio parahaemolyticus</name>
    <dbReference type="NCBI Taxonomy" id="670"/>
    <lineage>
        <taxon>Bacteria</taxon>
        <taxon>Pseudomonadati</taxon>
        <taxon>Pseudomonadota</taxon>
        <taxon>Gammaproteobacteria</taxon>
        <taxon>Vibrionales</taxon>
        <taxon>Vibrionaceae</taxon>
        <taxon>Vibrio</taxon>
    </lineage>
</organism>
<dbReference type="RefSeq" id="WP_025550486.1">
    <property type="nucleotide sequence ID" value="NZ_JAMQAC010000003.1"/>
</dbReference>
<protein>
    <submittedName>
        <fullName evidence="1">Uncharacterized protein</fullName>
    </submittedName>
</protein>
<name>A0AAW3IUN3_VIBPH</name>
<dbReference type="EMBL" id="LIRS01000068">
    <property type="protein sequence ID" value="KOY32179.1"/>
    <property type="molecule type" value="Genomic_DNA"/>
</dbReference>
<gene>
    <name evidence="1" type="ORF">ACX05_12770</name>
</gene>
<dbReference type="Proteomes" id="UP000037697">
    <property type="component" value="Unassembled WGS sequence"/>
</dbReference>
<reference evidence="1 2" key="1">
    <citation type="submission" date="2015-07" db="EMBL/GenBank/DDBJ databases">
        <title>Foodborne Vibrio parahaemolyticus Isolates.</title>
        <authorList>
            <person name="Ronholm J."/>
            <person name="Petronella N."/>
            <person name="Kenwell R."/>
            <person name="Banerjee S."/>
        </authorList>
    </citation>
    <scope>NUCLEOTIDE SEQUENCE [LARGE SCALE GENOMIC DNA]</scope>
    <source>
        <strain evidence="1 2">HS-06-05</strain>
    </source>
</reference>